<evidence type="ECO:0000313" key="1">
    <source>
        <dbReference type="EMBL" id="KAI4300641.1"/>
    </source>
</evidence>
<name>A0ACB9KTH2_BAUVA</name>
<protein>
    <submittedName>
        <fullName evidence="1">Uncharacterized protein</fullName>
    </submittedName>
</protein>
<comment type="caution">
    <text evidence="1">The sequence shown here is derived from an EMBL/GenBank/DDBJ whole genome shotgun (WGS) entry which is preliminary data.</text>
</comment>
<dbReference type="EMBL" id="CM039438">
    <property type="protein sequence ID" value="KAI4300641.1"/>
    <property type="molecule type" value="Genomic_DNA"/>
</dbReference>
<sequence length="107" mass="12385">MANVWYLNVVGGREEFDDVERSHRNMVEVAIVVKILKNLYEVWLDSDEKLRVGIVSPYAAQVIAFQEKLGHKVYSRKRHSPSQVFWFGTYAEIAESSMGSNHVNLWN</sequence>
<gene>
    <name evidence="1" type="ORF">L6164_033994</name>
</gene>
<organism evidence="1 2">
    <name type="scientific">Bauhinia variegata</name>
    <name type="common">Purple orchid tree</name>
    <name type="synonym">Phanera variegata</name>
    <dbReference type="NCBI Taxonomy" id="167791"/>
    <lineage>
        <taxon>Eukaryota</taxon>
        <taxon>Viridiplantae</taxon>
        <taxon>Streptophyta</taxon>
        <taxon>Embryophyta</taxon>
        <taxon>Tracheophyta</taxon>
        <taxon>Spermatophyta</taxon>
        <taxon>Magnoliopsida</taxon>
        <taxon>eudicotyledons</taxon>
        <taxon>Gunneridae</taxon>
        <taxon>Pentapetalae</taxon>
        <taxon>rosids</taxon>
        <taxon>fabids</taxon>
        <taxon>Fabales</taxon>
        <taxon>Fabaceae</taxon>
        <taxon>Cercidoideae</taxon>
        <taxon>Cercideae</taxon>
        <taxon>Bauhiniinae</taxon>
        <taxon>Bauhinia</taxon>
    </lineage>
</organism>
<dbReference type="Proteomes" id="UP000828941">
    <property type="component" value="Chromosome 13"/>
</dbReference>
<accession>A0ACB9KTH2</accession>
<proteinExistence type="predicted"/>
<keyword evidence="2" id="KW-1185">Reference proteome</keyword>
<evidence type="ECO:0000313" key="2">
    <source>
        <dbReference type="Proteomes" id="UP000828941"/>
    </source>
</evidence>
<reference evidence="1 2" key="1">
    <citation type="journal article" date="2022" name="DNA Res.">
        <title>Chromosomal-level genome assembly of the orchid tree Bauhinia variegata (Leguminosae; Cercidoideae) supports the allotetraploid origin hypothesis of Bauhinia.</title>
        <authorList>
            <person name="Zhong Y."/>
            <person name="Chen Y."/>
            <person name="Zheng D."/>
            <person name="Pang J."/>
            <person name="Liu Y."/>
            <person name="Luo S."/>
            <person name="Meng S."/>
            <person name="Qian L."/>
            <person name="Wei D."/>
            <person name="Dai S."/>
            <person name="Zhou R."/>
        </authorList>
    </citation>
    <scope>NUCLEOTIDE SEQUENCE [LARGE SCALE GENOMIC DNA]</scope>
    <source>
        <strain evidence="1">BV-YZ2020</strain>
    </source>
</reference>